<feature type="transmembrane region" description="Helical" evidence="3">
    <location>
        <begin position="57"/>
        <end position="78"/>
    </location>
</feature>
<evidence type="ECO:0000313" key="6">
    <source>
        <dbReference type="Proteomes" id="UP001519064"/>
    </source>
</evidence>
<sequence length="170" mass="18165">MARAALAGYTALSQKARTDVSTPLYSVVTSLVCGLELLAVCWLAGIPLTGFDQSTQLSLLGLLLLPQLLGLGSLNFALGRASATTMSVFLLLETPIAALAAWWLMGQGIEPATMPGLLLIIVGVTVVLTNGDGEQTRRGRHRKRALPQPDAHPPRRRRIRHPVLASGPRE</sequence>
<feature type="transmembrane region" description="Helical" evidence="3">
    <location>
        <begin position="24"/>
        <end position="45"/>
    </location>
</feature>
<comment type="caution">
    <text evidence="5">The sequence shown here is derived from an EMBL/GenBank/DDBJ whole genome shotgun (WGS) entry which is preliminary data.</text>
</comment>
<gene>
    <name evidence="5" type="ORF">ITI46_01115</name>
</gene>
<proteinExistence type="inferred from homology"/>
<protein>
    <submittedName>
        <fullName evidence="5">DMT family transporter</fullName>
    </submittedName>
</protein>
<keyword evidence="3" id="KW-0812">Transmembrane</keyword>
<accession>A0ABS3X4Q4</accession>
<keyword evidence="3" id="KW-1133">Transmembrane helix</keyword>
<dbReference type="EMBL" id="JADKMA010000003">
    <property type="protein sequence ID" value="MBO8190321.1"/>
    <property type="molecule type" value="Genomic_DNA"/>
</dbReference>
<dbReference type="Proteomes" id="UP001519064">
    <property type="component" value="Unassembled WGS sequence"/>
</dbReference>
<organism evidence="5 6">
    <name type="scientific">Streptomyces oryzae</name>
    <dbReference type="NCBI Taxonomy" id="1434886"/>
    <lineage>
        <taxon>Bacteria</taxon>
        <taxon>Bacillati</taxon>
        <taxon>Actinomycetota</taxon>
        <taxon>Actinomycetes</taxon>
        <taxon>Kitasatosporales</taxon>
        <taxon>Streptomycetaceae</taxon>
        <taxon>Streptomyces</taxon>
    </lineage>
</organism>
<comment type="similarity">
    <text evidence="1">Belongs to the EamA transporter family.</text>
</comment>
<evidence type="ECO:0000256" key="2">
    <source>
        <dbReference type="SAM" id="MobiDB-lite"/>
    </source>
</evidence>
<evidence type="ECO:0000256" key="3">
    <source>
        <dbReference type="SAM" id="Phobius"/>
    </source>
</evidence>
<reference evidence="5 6" key="1">
    <citation type="submission" date="2020-11" db="EMBL/GenBank/DDBJ databases">
        <title>Streptomyces spirodelae sp. nov., isolated from duckweed.</title>
        <authorList>
            <person name="Saimee Y."/>
            <person name="Duangmal K."/>
        </authorList>
    </citation>
    <scope>NUCLEOTIDE SEQUENCE [LARGE SCALE GENOMIC DNA]</scope>
    <source>
        <strain evidence="5 6">S16-07</strain>
    </source>
</reference>
<feature type="transmembrane region" description="Helical" evidence="3">
    <location>
        <begin position="116"/>
        <end position="133"/>
    </location>
</feature>
<feature type="transmembrane region" description="Helical" evidence="3">
    <location>
        <begin position="85"/>
        <end position="104"/>
    </location>
</feature>
<keyword evidence="6" id="KW-1185">Reference proteome</keyword>
<evidence type="ECO:0000256" key="1">
    <source>
        <dbReference type="ARBA" id="ARBA00007362"/>
    </source>
</evidence>
<feature type="domain" description="EamA" evidence="4">
    <location>
        <begin position="5"/>
        <end position="128"/>
    </location>
</feature>
<dbReference type="Pfam" id="PF00892">
    <property type="entry name" value="EamA"/>
    <property type="match status" value="1"/>
</dbReference>
<name>A0ABS3X4Q4_9ACTN</name>
<evidence type="ECO:0000313" key="5">
    <source>
        <dbReference type="EMBL" id="MBO8190321.1"/>
    </source>
</evidence>
<feature type="region of interest" description="Disordered" evidence="2">
    <location>
        <begin position="133"/>
        <end position="170"/>
    </location>
</feature>
<evidence type="ECO:0000259" key="4">
    <source>
        <dbReference type="Pfam" id="PF00892"/>
    </source>
</evidence>
<dbReference type="InterPro" id="IPR000620">
    <property type="entry name" value="EamA_dom"/>
</dbReference>
<dbReference type="SUPFAM" id="SSF103481">
    <property type="entry name" value="Multidrug resistance efflux transporter EmrE"/>
    <property type="match status" value="1"/>
</dbReference>
<keyword evidence="3" id="KW-0472">Membrane</keyword>
<dbReference type="InterPro" id="IPR037185">
    <property type="entry name" value="EmrE-like"/>
</dbReference>